<keyword evidence="1" id="KW-0812">Transmembrane</keyword>
<evidence type="ECO:0000256" key="1">
    <source>
        <dbReference type="SAM" id="Phobius"/>
    </source>
</evidence>
<evidence type="ECO:0000313" key="3">
    <source>
        <dbReference type="Proteomes" id="UP000186914"/>
    </source>
</evidence>
<keyword evidence="1" id="KW-1133">Transmembrane helix</keyword>
<protein>
    <submittedName>
        <fullName evidence="2">Uncharacterized protein</fullName>
    </submittedName>
</protein>
<dbReference type="AlphaFoldDB" id="A0A1N7F1V5"/>
<reference evidence="3" key="1">
    <citation type="submission" date="2017-01" db="EMBL/GenBank/DDBJ databases">
        <authorList>
            <person name="Varghese N."/>
            <person name="Submissions S."/>
        </authorList>
    </citation>
    <scope>NUCLEOTIDE SEQUENCE [LARGE SCALE GENOMIC DNA]</scope>
    <source>
        <strain evidence="3">CGMCC 1.7737</strain>
    </source>
</reference>
<proteinExistence type="predicted"/>
<dbReference type="EMBL" id="FTNO01000007">
    <property type="protein sequence ID" value="SIR94330.1"/>
    <property type="molecule type" value="Genomic_DNA"/>
</dbReference>
<dbReference type="Proteomes" id="UP000186914">
    <property type="component" value="Unassembled WGS sequence"/>
</dbReference>
<keyword evidence="3" id="KW-1185">Reference proteome</keyword>
<evidence type="ECO:0000313" key="2">
    <source>
        <dbReference type="EMBL" id="SIR94330.1"/>
    </source>
</evidence>
<organism evidence="2 3">
    <name type="scientific">Haladaptatus litoreus</name>
    <dbReference type="NCBI Taxonomy" id="553468"/>
    <lineage>
        <taxon>Archaea</taxon>
        <taxon>Methanobacteriati</taxon>
        <taxon>Methanobacteriota</taxon>
        <taxon>Stenosarchaea group</taxon>
        <taxon>Halobacteria</taxon>
        <taxon>Halobacteriales</taxon>
        <taxon>Haladaptataceae</taxon>
        <taxon>Haladaptatus</taxon>
    </lineage>
</organism>
<gene>
    <name evidence="2" type="ORF">SAMN05421858_4727</name>
</gene>
<keyword evidence="1" id="KW-0472">Membrane</keyword>
<accession>A0A1N7F1V5</accession>
<feature type="transmembrane region" description="Helical" evidence="1">
    <location>
        <begin position="28"/>
        <end position="60"/>
    </location>
</feature>
<feature type="transmembrane region" description="Helical" evidence="1">
    <location>
        <begin position="66"/>
        <end position="86"/>
    </location>
</feature>
<sequence>MEDKTMRIPPLSIEAPNETARETLRRHFAILIGLGKIVLVGSIIQIVVLGTTGVIALYVLNLEGASAGWLVILSWFVAAYFIKLYGRSIFPVNADQFTRI</sequence>
<name>A0A1N7F1V5_9EURY</name>